<dbReference type="AlphaFoldDB" id="A0A2S4UHP8"/>
<proteinExistence type="predicted"/>
<evidence type="ECO:0000313" key="3">
    <source>
        <dbReference type="Proteomes" id="UP000239156"/>
    </source>
</evidence>
<evidence type="ECO:0000313" key="2">
    <source>
        <dbReference type="EMBL" id="POV96664.1"/>
    </source>
</evidence>
<dbReference type="VEuPathDB" id="FungiDB:PSHT_07124"/>
<sequence>MTKLEIVGRYVNTEAIKKNQEVFNRHVQDSDKASEILWKLFHPIGNVALLANQQFMVEHNLPAFSDSQLPGTNSDSSKDFFSTNLTFTSSGFFNHPHKDTSDEPKLPFAFLLVIPTKKSTGQLAFQSEDIT</sequence>
<feature type="domain" description="Tet-like 2OG-Fe(II) oxygenase" evidence="1">
    <location>
        <begin position="1"/>
        <end position="128"/>
    </location>
</feature>
<dbReference type="InterPro" id="IPR046798">
    <property type="entry name" value="2OG-FeII_Oxy_6"/>
</dbReference>
<reference evidence="2" key="1">
    <citation type="submission" date="2017-12" db="EMBL/GenBank/DDBJ databases">
        <title>Gene loss provides genomic basis for host adaptation in cereal stripe rust fungi.</title>
        <authorList>
            <person name="Xia C."/>
        </authorList>
    </citation>
    <scope>NUCLEOTIDE SEQUENCE [LARGE SCALE GENOMIC DNA]</scope>
    <source>
        <strain evidence="2">93-210</strain>
    </source>
</reference>
<comment type="caution">
    <text evidence="2">The sequence shown here is derived from an EMBL/GenBank/DDBJ whole genome shotgun (WGS) entry which is preliminary data.</text>
</comment>
<organism evidence="2 3">
    <name type="scientific">Puccinia striiformis</name>
    <dbReference type="NCBI Taxonomy" id="27350"/>
    <lineage>
        <taxon>Eukaryota</taxon>
        <taxon>Fungi</taxon>
        <taxon>Dikarya</taxon>
        <taxon>Basidiomycota</taxon>
        <taxon>Pucciniomycotina</taxon>
        <taxon>Pucciniomycetes</taxon>
        <taxon>Pucciniales</taxon>
        <taxon>Pucciniaceae</taxon>
        <taxon>Puccinia</taxon>
    </lineage>
</organism>
<gene>
    <name evidence="2" type="ORF">PSTT_15520</name>
</gene>
<name>A0A2S4UHP8_9BASI</name>
<protein>
    <recommendedName>
        <fullName evidence="1">Tet-like 2OG-Fe(II) oxygenase domain-containing protein</fullName>
    </recommendedName>
</protein>
<keyword evidence="3" id="KW-1185">Reference proteome</keyword>
<dbReference type="EMBL" id="PKSL01000289">
    <property type="protein sequence ID" value="POV96664.1"/>
    <property type="molecule type" value="Genomic_DNA"/>
</dbReference>
<accession>A0A2S4UHP8</accession>
<evidence type="ECO:0000259" key="1">
    <source>
        <dbReference type="Pfam" id="PF20515"/>
    </source>
</evidence>
<dbReference type="Pfam" id="PF20515">
    <property type="entry name" value="2OG-FeII_Oxy_6"/>
    <property type="match status" value="1"/>
</dbReference>
<dbReference type="Proteomes" id="UP000239156">
    <property type="component" value="Unassembled WGS sequence"/>
</dbReference>
<dbReference type="VEuPathDB" id="FungiDB:PSTT_15520"/>